<dbReference type="PANTHER" id="PTHR33362">
    <property type="entry name" value="SIALIC ACID TRAP TRANSPORTER PERMEASE PROTEIN SIAT-RELATED"/>
    <property type="match status" value="1"/>
</dbReference>
<keyword evidence="10" id="KW-1185">Reference proteome</keyword>
<gene>
    <name evidence="9" type="ORF">H8S77_04685</name>
</gene>
<evidence type="ECO:0000256" key="3">
    <source>
        <dbReference type="ARBA" id="ARBA00022519"/>
    </source>
</evidence>
<feature type="transmembrane region" description="Helical" evidence="7">
    <location>
        <begin position="45"/>
        <end position="64"/>
    </location>
</feature>
<evidence type="ECO:0000256" key="1">
    <source>
        <dbReference type="ARBA" id="ARBA00004429"/>
    </source>
</evidence>
<feature type="transmembrane region" description="Helical" evidence="7">
    <location>
        <begin position="76"/>
        <end position="97"/>
    </location>
</feature>
<feature type="transmembrane region" description="Helical" evidence="7">
    <location>
        <begin position="397"/>
        <end position="422"/>
    </location>
</feature>
<keyword evidence="2" id="KW-1003">Cell membrane</keyword>
<evidence type="ECO:0000313" key="10">
    <source>
        <dbReference type="Proteomes" id="UP000644010"/>
    </source>
</evidence>
<evidence type="ECO:0000259" key="8">
    <source>
        <dbReference type="Pfam" id="PF06808"/>
    </source>
</evidence>
<feature type="transmembrane region" description="Helical" evidence="7">
    <location>
        <begin position="169"/>
        <end position="192"/>
    </location>
</feature>
<feature type="transmembrane region" description="Helical" evidence="7">
    <location>
        <begin position="238"/>
        <end position="254"/>
    </location>
</feature>
<feature type="transmembrane region" description="Helical" evidence="7">
    <location>
        <begin position="103"/>
        <end position="124"/>
    </location>
</feature>
<dbReference type="InterPro" id="IPR004681">
    <property type="entry name" value="TRAP_DctM"/>
</dbReference>
<feature type="transmembrane region" description="Helical" evidence="7">
    <location>
        <begin position="136"/>
        <end position="157"/>
    </location>
</feature>
<organism evidence="9 10">
    <name type="scientific">Parabacteroides segnis</name>
    <dbReference type="NCBI Taxonomy" id="2763058"/>
    <lineage>
        <taxon>Bacteria</taxon>
        <taxon>Pseudomonadati</taxon>
        <taxon>Bacteroidota</taxon>
        <taxon>Bacteroidia</taxon>
        <taxon>Bacteroidales</taxon>
        <taxon>Tannerellaceae</taxon>
        <taxon>Parabacteroides</taxon>
    </lineage>
</organism>
<evidence type="ECO:0000313" key="9">
    <source>
        <dbReference type="EMBL" id="MBC5642178.1"/>
    </source>
</evidence>
<dbReference type="EMBL" id="JACOOI010000003">
    <property type="protein sequence ID" value="MBC5642178.1"/>
    <property type="molecule type" value="Genomic_DNA"/>
</dbReference>
<dbReference type="PIRSF" id="PIRSF006066">
    <property type="entry name" value="HI0050"/>
    <property type="match status" value="1"/>
</dbReference>
<dbReference type="PANTHER" id="PTHR33362:SF2">
    <property type="entry name" value="TRAP TRANSPORTER LARGE PERMEASE PROTEIN"/>
    <property type="match status" value="1"/>
</dbReference>
<keyword evidence="3" id="KW-0997">Cell inner membrane</keyword>
<proteinExistence type="predicted"/>
<dbReference type="NCBIfam" id="TIGR00786">
    <property type="entry name" value="dctM"/>
    <property type="match status" value="1"/>
</dbReference>
<evidence type="ECO:0000256" key="2">
    <source>
        <dbReference type="ARBA" id="ARBA00022475"/>
    </source>
</evidence>
<comment type="subcellular location">
    <subcellularLocation>
        <location evidence="1">Cell inner membrane</location>
        <topology evidence="1">Multi-pass membrane protein</topology>
    </subcellularLocation>
</comment>
<dbReference type="Pfam" id="PF06808">
    <property type="entry name" value="DctM"/>
    <property type="match status" value="1"/>
</dbReference>
<sequence length="427" mass="45179">MIAMLIVMLILLISGVRIAYALAISVLFYLICYSDMSVMVLAQRISVGADSIVMLALPFFLLAGELMNASGITERLIRFALSLIGNVRGGLSFVVVITNMIMAAVSGAAIASGAAVGSVMIPAMRKQGYPDSFSGAVNAVSATIGPIIPPSVGFIIFASVSNASVGKLFIAGILPGILLGGILIINCYIIAVRNKFPKGEKLSVTEIRESFKDAFWSLLMPVIIIGGIVSGVVTATEAGVIAIIYGLIVGLFIHKTLKLKDLLSLFIRSAKATARIMIIIACASAFGWIISREVDPQLIVDTFSNITTNKNLFLLILIAVFLLLGTVMEGGSIMIILTPLLLPVVNSMGIDIIHFGVVFQLAIMIGLVTPPVGILLFVISGTGNIPVPQILKSIVPFYISMLIALLLCVFVPDLSLVLVRLFGGSII</sequence>
<feature type="transmembrane region" description="Helical" evidence="7">
    <location>
        <begin position="352"/>
        <end position="377"/>
    </location>
</feature>
<feature type="domain" description="TRAP C4-dicarboxylate transport system permease DctM subunit" evidence="8">
    <location>
        <begin position="5"/>
        <end position="413"/>
    </location>
</feature>
<evidence type="ECO:0000256" key="4">
    <source>
        <dbReference type="ARBA" id="ARBA00022692"/>
    </source>
</evidence>
<feature type="transmembrane region" description="Helical" evidence="7">
    <location>
        <begin position="311"/>
        <end position="340"/>
    </location>
</feature>
<evidence type="ECO:0000256" key="6">
    <source>
        <dbReference type="ARBA" id="ARBA00023136"/>
    </source>
</evidence>
<evidence type="ECO:0000256" key="7">
    <source>
        <dbReference type="SAM" id="Phobius"/>
    </source>
</evidence>
<keyword evidence="4 7" id="KW-0812">Transmembrane</keyword>
<accession>A0ABR7DZ27</accession>
<name>A0ABR7DZ27_9BACT</name>
<dbReference type="InterPro" id="IPR010656">
    <property type="entry name" value="DctM"/>
</dbReference>
<comment type="caution">
    <text evidence="9">The sequence shown here is derived from an EMBL/GenBank/DDBJ whole genome shotgun (WGS) entry which is preliminary data.</text>
</comment>
<keyword evidence="6 7" id="KW-0472">Membrane</keyword>
<dbReference type="Proteomes" id="UP000644010">
    <property type="component" value="Unassembled WGS sequence"/>
</dbReference>
<feature type="transmembrane region" description="Helical" evidence="7">
    <location>
        <begin position="274"/>
        <end position="291"/>
    </location>
</feature>
<protein>
    <submittedName>
        <fullName evidence="9">TRAP transporter large permease</fullName>
    </submittedName>
</protein>
<dbReference type="RefSeq" id="WP_186958466.1">
    <property type="nucleotide sequence ID" value="NZ_JACOOI010000003.1"/>
</dbReference>
<evidence type="ECO:0000256" key="5">
    <source>
        <dbReference type="ARBA" id="ARBA00022989"/>
    </source>
</evidence>
<reference evidence="9 10" key="1">
    <citation type="submission" date="2020-08" db="EMBL/GenBank/DDBJ databases">
        <title>Genome public.</title>
        <authorList>
            <person name="Liu C."/>
            <person name="Sun Q."/>
        </authorList>
    </citation>
    <scope>NUCLEOTIDE SEQUENCE [LARGE SCALE GENOMIC DNA]</scope>
    <source>
        <strain evidence="9 10">BX2</strain>
    </source>
</reference>
<keyword evidence="5 7" id="KW-1133">Transmembrane helix</keyword>